<dbReference type="Gene3D" id="1.10.238.10">
    <property type="entry name" value="EF-hand"/>
    <property type="match status" value="1"/>
</dbReference>
<dbReference type="GO" id="GO:0048471">
    <property type="term" value="C:perinuclear region of cytoplasm"/>
    <property type="evidence" value="ECO:0007669"/>
    <property type="project" value="TreeGrafter"/>
</dbReference>
<name>A0A8C4RMC4_ERPCA</name>
<dbReference type="PANTHER" id="PTHR11639:SF114">
    <property type="entry name" value="PROTEIN S100-A14"/>
    <property type="match status" value="1"/>
</dbReference>
<dbReference type="GO" id="GO:0048306">
    <property type="term" value="F:calcium-dependent protein binding"/>
    <property type="evidence" value="ECO:0007669"/>
    <property type="project" value="TreeGrafter"/>
</dbReference>
<dbReference type="SMART" id="SM01394">
    <property type="entry name" value="S_100"/>
    <property type="match status" value="1"/>
</dbReference>
<evidence type="ECO:0000313" key="3">
    <source>
        <dbReference type="Proteomes" id="UP000694620"/>
    </source>
</evidence>
<dbReference type="AlphaFoldDB" id="A0A8C4RMC4"/>
<dbReference type="Pfam" id="PF01023">
    <property type="entry name" value="S_100"/>
    <property type="match status" value="1"/>
</dbReference>
<reference evidence="2" key="3">
    <citation type="submission" date="2025-09" db="UniProtKB">
        <authorList>
            <consortium name="Ensembl"/>
        </authorList>
    </citation>
    <scope>IDENTIFICATION</scope>
</reference>
<dbReference type="InterPro" id="IPR011992">
    <property type="entry name" value="EF-hand-dom_pair"/>
</dbReference>
<accession>A0A8C4RMC4</accession>
<organism evidence="2 3">
    <name type="scientific">Erpetoichthys calabaricus</name>
    <name type="common">Rope fish</name>
    <name type="synonym">Calamoichthys calabaricus</name>
    <dbReference type="NCBI Taxonomy" id="27687"/>
    <lineage>
        <taxon>Eukaryota</taxon>
        <taxon>Metazoa</taxon>
        <taxon>Chordata</taxon>
        <taxon>Craniata</taxon>
        <taxon>Vertebrata</taxon>
        <taxon>Euteleostomi</taxon>
        <taxon>Actinopterygii</taxon>
        <taxon>Polypteriformes</taxon>
        <taxon>Polypteridae</taxon>
        <taxon>Erpetoichthys</taxon>
    </lineage>
</organism>
<evidence type="ECO:0000313" key="2">
    <source>
        <dbReference type="Ensembl" id="ENSECRP00000004708.1"/>
    </source>
</evidence>
<sequence length="101" mass="11419">MASPGRTELENAIVMLVTEFHDAAKTNTATMQSNEFKSLVSKQLSTLVKESDDQKIVAELMTKMKVKDQENITFGEFWVLVQLLATQVYSEKTEDCKCKLL</sequence>
<proteinExistence type="predicted"/>
<evidence type="ECO:0000259" key="1">
    <source>
        <dbReference type="SMART" id="SM01394"/>
    </source>
</evidence>
<dbReference type="GO" id="GO:0005509">
    <property type="term" value="F:calcium ion binding"/>
    <property type="evidence" value="ECO:0007669"/>
    <property type="project" value="TreeGrafter"/>
</dbReference>
<keyword evidence="3" id="KW-1185">Reference proteome</keyword>
<reference evidence="2" key="2">
    <citation type="submission" date="2025-08" db="UniProtKB">
        <authorList>
            <consortium name="Ensembl"/>
        </authorList>
    </citation>
    <scope>IDENTIFICATION</scope>
</reference>
<dbReference type="SUPFAM" id="SSF47473">
    <property type="entry name" value="EF-hand"/>
    <property type="match status" value="1"/>
</dbReference>
<reference evidence="2" key="1">
    <citation type="submission" date="2021-06" db="EMBL/GenBank/DDBJ databases">
        <authorList>
            <consortium name="Wellcome Sanger Institute Data Sharing"/>
        </authorList>
    </citation>
    <scope>NUCLEOTIDE SEQUENCE [LARGE SCALE GENOMIC DNA]</scope>
</reference>
<feature type="domain" description="S100/CaBP-9k-type calcium binding subdomain" evidence="1">
    <location>
        <begin position="9"/>
        <end position="49"/>
    </location>
</feature>
<protein>
    <recommendedName>
        <fullName evidence="1">S100/CaBP-9k-type calcium binding subdomain domain-containing protein</fullName>
    </recommendedName>
</protein>
<dbReference type="PANTHER" id="PTHR11639">
    <property type="entry name" value="S100 CALCIUM-BINDING PROTEIN"/>
    <property type="match status" value="1"/>
</dbReference>
<dbReference type="GO" id="GO:0005615">
    <property type="term" value="C:extracellular space"/>
    <property type="evidence" value="ECO:0007669"/>
    <property type="project" value="TreeGrafter"/>
</dbReference>
<dbReference type="InterPro" id="IPR013787">
    <property type="entry name" value="S100_Ca-bd_sub"/>
</dbReference>
<dbReference type="Ensembl" id="ENSECRT00000004789.1">
    <property type="protein sequence ID" value="ENSECRP00000004708.1"/>
    <property type="gene ID" value="ENSECRG00000003203.1"/>
</dbReference>
<dbReference type="Proteomes" id="UP000694620">
    <property type="component" value="Chromosome 2"/>
</dbReference>